<dbReference type="GO" id="GO:0005789">
    <property type="term" value="C:endoplasmic reticulum membrane"/>
    <property type="evidence" value="ECO:0007669"/>
    <property type="project" value="TreeGrafter"/>
</dbReference>
<evidence type="ECO:0000256" key="7">
    <source>
        <dbReference type="ARBA" id="ARBA00023098"/>
    </source>
</evidence>
<feature type="transmembrane region" description="Helical" evidence="10">
    <location>
        <begin position="222"/>
        <end position="246"/>
    </location>
</feature>
<accession>A0A1L0B7G6</accession>
<evidence type="ECO:0000256" key="9">
    <source>
        <dbReference type="ARBA" id="ARBA00023160"/>
    </source>
</evidence>
<dbReference type="PANTHER" id="PTHR11157:SF169">
    <property type="entry name" value="ELONGATION OF FATTY ACIDS PROTEIN"/>
    <property type="match status" value="1"/>
</dbReference>
<evidence type="ECO:0000256" key="2">
    <source>
        <dbReference type="ARBA" id="ARBA00022516"/>
    </source>
</evidence>
<keyword evidence="14" id="KW-1185">Reference proteome</keyword>
<evidence type="ECO:0000256" key="6">
    <source>
        <dbReference type="ARBA" id="ARBA00022989"/>
    </source>
</evidence>
<dbReference type="PANTHER" id="PTHR11157">
    <property type="entry name" value="FATTY ACID ACYL TRANSFERASE-RELATED"/>
    <property type="match status" value="1"/>
</dbReference>
<evidence type="ECO:0000313" key="13">
    <source>
        <dbReference type="Proteomes" id="UP000182259"/>
    </source>
</evidence>
<dbReference type="AlphaFoldDB" id="A0A1L0B7G6"/>
<name>A0A1L0B7G6_9ASCO</name>
<dbReference type="GO" id="GO:0034625">
    <property type="term" value="P:fatty acid elongation, monounsaturated fatty acid"/>
    <property type="evidence" value="ECO:0007669"/>
    <property type="project" value="TreeGrafter"/>
</dbReference>
<keyword evidence="8 10" id="KW-0472">Membrane</keyword>
<evidence type="ECO:0000313" key="11">
    <source>
        <dbReference type="EMBL" id="SGZ47013.1"/>
    </source>
</evidence>
<comment type="subcellular location">
    <subcellularLocation>
        <location evidence="1">Membrane</location>
        <topology evidence="1">Multi-pass membrane protein</topology>
    </subcellularLocation>
</comment>
<evidence type="ECO:0000256" key="4">
    <source>
        <dbReference type="ARBA" id="ARBA00022692"/>
    </source>
</evidence>
<dbReference type="EMBL" id="LT635756">
    <property type="protein sequence ID" value="SGZ47013.1"/>
    <property type="molecule type" value="Genomic_DNA"/>
</dbReference>
<feature type="transmembrane region" description="Helical" evidence="10">
    <location>
        <begin position="299"/>
        <end position="321"/>
    </location>
</feature>
<feature type="transmembrane region" description="Helical" evidence="10">
    <location>
        <begin position="104"/>
        <end position="125"/>
    </location>
</feature>
<gene>
    <name evidence="12" type="ORF">SAMEA4029009_CIC11G00000001661</name>
    <name evidence="11" type="ORF">SAMEA4029010_CIC11G00000005239</name>
</gene>
<keyword evidence="4 10" id="KW-0812">Transmembrane</keyword>
<dbReference type="InterPro" id="IPR002076">
    <property type="entry name" value="ELO_fam"/>
</dbReference>
<feature type="transmembrane region" description="Helical" evidence="10">
    <location>
        <begin position="258"/>
        <end position="279"/>
    </location>
</feature>
<keyword evidence="7 10" id="KW-0443">Lipid metabolism</keyword>
<dbReference type="GO" id="GO:0009922">
    <property type="term" value="F:fatty acid elongase activity"/>
    <property type="evidence" value="ECO:0007669"/>
    <property type="project" value="InterPro"/>
</dbReference>
<keyword evidence="2 10" id="KW-0444">Lipid biosynthesis</keyword>
<dbReference type="GO" id="GO:0019367">
    <property type="term" value="P:fatty acid elongation, saturated fatty acid"/>
    <property type="evidence" value="ECO:0007669"/>
    <property type="project" value="TreeGrafter"/>
</dbReference>
<dbReference type="OrthoDB" id="10259681at2759"/>
<dbReference type="GO" id="GO:0042761">
    <property type="term" value="P:very long-chain fatty acid biosynthetic process"/>
    <property type="evidence" value="ECO:0007669"/>
    <property type="project" value="TreeGrafter"/>
</dbReference>
<organism evidence="11 14">
    <name type="scientific">Sungouiella intermedia</name>
    <dbReference type="NCBI Taxonomy" id="45354"/>
    <lineage>
        <taxon>Eukaryota</taxon>
        <taxon>Fungi</taxon>
        <taxon>Dikarya</taxon>
        <taxon>Ascomycota</taxon>
        <taxon>Saccharomycotina</taxon>
        <taxon>Pichiomycetes</taxon>
        <taxon>Metschnikowiaceae</taxon>
        <taxon>Sungouiella</taxon>
    </lineage>
</organism>
<evidence type="ECO:0000256" key="5">
    <source>
        <dbReference type="ARBA" id="ARBA00022832"/>
    </source>
</evidence>
<evidence type="ECO:0000256" key="3">
    <source>
        <dbReference type="ARBA" id="ARBA00022679"/>
    </source>
</evidence>
<dbReference type="EMBL" id="LT635764">
    <property type="protein sequence ID" value="SGZ49882.1"/>
    <property type="molecule type" value="Genomic_DNA"/>
</dbReference>
<dbReference type="GO" id="GO:0034626">
    <property type="term" value="P:fatty acid elongation, polyunsaturated fatty acid"/>
    <property type="evidence" value="ECO:0007669"/>
    <property type="project" value="TreeGrafter"/>
</dbReference>
<proteinExistence type="inferred from homology"/>
<keyword evidence="5 10" id="KW-0276">Fatty acid metabolism</keyword>
<keyword evidence="9 10" id="KW-0275">Fatty acid biosynthesis</keyword>
<dbReference type="Proteomes" id="UP000182334">
    <property type="component" value="Chromosome I"/>
</dbReference>
<dbReference type="Proteomes" id="UP000182259">
    <property type="component" value="Chromosome I"/>
</dbReference>
<dbReference type="EC" id="2.3.1.-" evidence="10"/>
<sequence length="330" mass="38223">MSFAFGLPDMSLWGLPKGDTPAPPSPFEWSWLTAVFDASMKVSTPLTIAIVYFSLVHFINPIVLRRQIRQAKILEKDADKMTEKELKRLKPAPYKIAKYPLFKLFVLLHNVFLCAYSMWTFFGMLSSFGRYILKMKLKTQSDAFLLNFIYAVCDIEEGVFQQNTRDHNLTIFGWWFYILKFYEVLDTVIILLKGRPLSLLQSYHHAGAMMCMWSGIRYQSPPIWIFVVFNSFIHSLMYFYFSLACLKIRVPVIVKRVLTSMQISQFVIGGSLAVFHAFVMYEDFTDNTHTSCIATPDQLLPLVINVAYLTPLTMLFAAFYIESYIKRKAN</sequence>
<evidence type="ECO:0000256" key="10">
    <source>
        <dbReference type="RuleBase" id="RU361115"/>
    </source>
</evidence>
<dbReference type="GO" id="GO:0030148">
    <property type="term" value="P:sphingolipid biosynthetic process"/>
    <property type="evidence" value="ECO:0007669"/>
    <property type="project" value="TreeGrafter"/>
</dbReference>
<evidence type="ECO:0000256" key="8">
    <source>
        <dbReference type="ARBA" id="ARBA00023136"/>
    </source>
</evidence>
<protein>
    <recommendedName>
        <fullName evidence="10">Elongation of fatty acids protein</fullName>
        <ecNumber evidence="10">2.3.1.-</ecNumber>
    </recommendedName>
</protein>
<comment type="similarity">
    <text evidence="10">Belongs to the ELO family.</text>
</comment>
<keyword evidence="6 10" id="KW-1133">Transmembrane helix</keyword>
<feature type="transmembrane region" description="Helical" evidence="10">
    <location>
        <begin position="46"/>
        <end position="64"/>
    </location>
</feature>
<keyword evidence="3 10" id="KW-0808">Transferase</keyword>
<dbReference type="STRING" id="45354.A0A1L0B7G6"/>
<evidence type="ECO:0000256" key="1">
    <source>
        <dbReference type="ARBA" id="ARBA00004141"/>
    </source>
</evidence>
<reference evidence="13 14" key="1">
    <citation type="submission" date="2016-10" db="EMBL/GenBank/DDBJ databases">
        <authorList>
            <person name="de Groot N.N."/>
        </authorList>
    </citation>
    <scope>NUCLEOTIDE SEQUENCE [LARGE SCALE GENOMIC DNA]</scope>
    <source>
        <strain evidence="11 14">CBS 141442</strain>
        <strain evidence="12 13">PYCC 4715</strain>
    </source>
</reference>
<dbReference type="Pfam" id="PF01151">
    <property type="entry name" value="ELO"/>
    <property type="match status" value="1"/>
</dbReference>
<evidence type="ECO:0000313" key="14">
    <source>
        <dbReference type="Proteomes" id="UP000182334"/>
    </source>
</evidence>
<comment type="catalytic activity">
    <reaction evidence="10">
        <text>an acyl-CoA + malonyl-CoA + H(+) = a 3-oxoacyl-CoA + CO2 + CoA</text>
        <dbReference type="Rhea" id="RHEA:50252"/>
        <dbReference type="ChEBI" id="CHEBI:15378"/>
        <dbReference type="ChEBI" id="CHEBI:16526"/>
        <dbReference type="ChEBI" id="CHEBI:57287"/>
        <dbReference type="ChEBI" id="CHEBI:57384"/>
        <dbReference type="ChEBI" id="CHEBI:58342"/>
        <dbReference type="ChEBI" id="CHEBI:90726"/>
    </reaction>
    <physiologicalReaction direction="left-to-right" evidence="10">
        <dbReference type="Rhea" id="RHEA:50253"/>
    </physiologicalReaction>
</comment>
<evidence type="ECO:0000313" key="12">
    <source>
        <dbReference type="EMBL" id="SGZ49882.1"/>
    </source>
</evidence>